<name>A0ABT9BQB1_9MICO</name>
<gene>
    <name evidence="2" type="ORF">Q5716_10260</name>
</gene>
<feature type="domain" description="CinA C-terminal" evidence="1">
    <location>
        <begin position="3"/>
        <end position="143"/>
    </location>
</feature>
<dbReference type="SUPFAM" id="SSF142433">
    <property type="entry name" value="CinA-like"/>
    <property type="match status" value="1"/>
</dbReference>
<reference evidence="2 3" key="1">
    <citation type="submission" date="2023-07" db="EMBL/GenBank/DDBJ databases">
        <title>Protaetiibacter sp. nov WY-16 isolated from soil.</title>
        <authorList>
            <person name="Liu B."/>
            <person name="Wan Y."/>
        </authorList>
    </citation>
    <scope>NUCLEOTIDE SEQUENCE [LARGE SCALE GENOMIC DNA]</scope>
    <source>
        <strain evidence="2 3">WY-16</strain>
    </source>
</reference>
<dbReference type="Pfam" id="PF02464">
    <property type="entry name" value="CinA"/>
    <property type="match status" value="1"/>
</dbReference>
<dbReference type="NCBIfam" id="TIGR00199">
    <property type="entry name" value="PncC_domain"/>
    <property type="match status" value="1"/>
</dbReference>
<keyword evidence="3" id="KW-1185">Reference proteome</keyword>
<sequence length="151" mass="15437">MTAAERLSHRAASAGLTVAVAESLTCGRIASALGATPGSSGWFLGGVIAYDNEVKFGVLGVRRGPVVSGECAREMAEGVARLTKADLAIAVTGVGGPAHAEDQPPGTVFIAATFQGETIVEQRHFPGPPDRVLDATIERALELGLRASLGD</sequence>
<organism evidence="2 3">
    <name type="scientific">Antiquaquibacter soli</name>
    <dbReference type="NCBI Taxonomy" id="3064523"/>
    <lineage>
        <taxon>Bacteria</taxon>
        <taxon>Bacillati</taxon>
        <taxon>Actinomycetota</taxon>
        <taxon>Actinomycetes</taxon>
        <taxon>Micrococcales</taxon>
        <taxon>Microbacteriaceae</taxon>
        <taxon>Antiquaquibacter</taxon>
    </lineage>
</organism>
<comment type="caution">
    <text evidence="2">The sequence shown here is derived from an EMBL/GenBank/DDBJ whole genome shotgun (WGS) entry which is preliminary data.</text>
</comment>
<evidence type="ECO:0000259" key="1">
    <source>
        <dbReference type="Pfam" id="PF02464"/>
    </source>
</evidence>
<protein>
    <submittedName>
        <fullName evidence="2">CinA family protein</fullName>
    </submittedName>
</protein>
<dbReference type="EMBL" id="JAUQUB010000002">
    <property type="protein sequence ID" value="MDO7882608.1"/>
    <property type="molecule type" value="Genomic_DNA"/>
</dbReference>
<proteinExistence type="predicted"/>
<evidence type="ECO:0000313" key="3">
    <source>
        <dbReference type="Proteomes" id="UP001241072"/>
    </source>
</evidence>
<dbReference type="Gene3D" id="3.90.950.20">
    <property type="entry name" value="CinA-like"/>
    <property type="match status" value="1"/>
</dbReference>
<dbReference type="Proteomes" id="UP001241072">
    <property type="component" value="Unassembled WGS sequence"/>
</dbReference>
<dbReference type="InterPro" id="IPR036653">
    <property type="entry name" value="CinA-like_C"/>
</dbReference>
<dbReference type="InterPro" id="IPR008136">
    <property type="entry name" value="CinA_C"/>
</dbReference>
<dbReference type="RefSeq" id="WP_305003041.1">
    <property type="nucleotide sequence ID" value="NZ_JAUQUB010000002.1"/>
</dbReference>
<accession>A0ABT9BQB1</accession>
<evidence type="ECO:0000313" key="2">
    <source>
        <dbReference type="EMBL" id="MDO7882608.1"/>
    </source>
</evidence>